<dbReference type="EMBL" id="CAJNOH010014263">
    <property type="protein sequence ID" value="CAF1553689.1"/>
    <property type="molecule type" value="Genomic_DNA"/>
</dbReference>
<dbReference type="AlphaFoldDB" id="A0A815X5N8"/>
<keyword evidence="5" id="KW-1185">Reference proteome</keyword>
<protein>
    <submittedName>
        <fullName evidence="2">Uncharacterized protein</fullName>
    </submittedName>
</protein>
<name>A0A815X5N8_9BILA</name>
<evidence type="ECO:0000313" key="5">
    <source>
        <dbReference type="Proteomes" id="UP000663870"/>
    </source>
</evidence>
<accession>A0A815X5N8</accession>
<gene>
    <name evidence="3" type="ORF">JXQ802_LOCUS58119</name>
    <name evidence="2" type="ORF">PYM288_LOCUS41504</name>
</gene>
<proteinExistence type="predicted"/>
<sequence>MESSCGSSSKAQSRNIRLEEQNKNYRHN</sequence>
<dbReference type="EMBL" id="CAJNOL010016161">
    <property type="protein sequence ID" value="CAF1674333.1"/>
    <property type="molecule type" value="Genomic_DNA"/>
</dbReference>
<feature type="compositionally biased region" description="Polar residues" evidence="1">
    <location>
        <begin position="1"/>
        <end position="15"/>
    </location>
</feature>
<organism evidence="2 4">
    <name type="scientific">Rotaria sordida</name>
    <dbReference type="NCBI Taxonomy" id="392033"/>
    <lineage>
        <taxon>Eukaryota</taxon>
        <taxon>Metazoa</taxon>
        <taxon>Spiralia</taxon>
        <taxon>Gnathifera</taxon>
        <taxon>Rotifera</taxon>
        <taxon>Eurotatoria</taxon>
        <taxon>Bdelloidea</taxon>
        <taxon>Philodinida</taxon>
        <taxon>Philodinidae</taxon>
        <taxon>Rotaria</taxon>
    </lineage>
</organism>
<feature type="region of interest" description="Disordered" evidence="1">
    <location>
        <begin position="1"/>
        <end position="28"/>
    </location>
</feature>
<evidence type="ECO:0000313" key="4">
    <source>
        <dbReference type="Proteomes" id="UP000663854"/>
    </source>
</evidence>
<evidence type="ECO:0000313" key="3">
    <source>
        <dbReference type="EMBL" id="CAF1674333.1"/>
    </source>
</evidence>
<dbReference type="Proteomes" id="UP000663870">
    <property type="component" value="Unassembled WGS sequence"/>
</dbReference>
<reference evidence="2" key="1">
    <citation type="submission" date="2021-02" db="EMBL/GenBank/DDBJ databases">
        <authorList>
            <person name="Nowell W R."/>
        </authorList>
    </citation>
    <scope>NUCLEOTIDE SEQUENCE</scope>
</reference>
<evidence type="ECO:0000256" key="1">
    <source>
        <dbReference type="SAM" id="MobiDB-lite"/>
    </source>
</evidence>
<feature type="compositionally biased region" description="Basic and acidic residues" evidence="1">
    <location>
        <begin position="16"/>
        <end position="28"/>
    </location>
</feature>
<feature type="non-terminal residue" evidence="2">
    <location>
        <position position="28"/>
    </location>
</feature>
<comment type="caution">
    <text evidence="2">The sequence shown here is derived from an EMBL/GenBank/DDBJ whole genome shotgun (WGS) entry which is preliminary data.</text>
</comment>
<dbReference type="Proteomes" id="UP000663854">
    <property type="component" value="Unassembled WGS sequence"/>
</dbReference>
<evidence type="ECO:0000313" key="2">
    <source>
        <dbReference type="EMBL" id="CAF1553689.1"/>
    </source>
</evidence>